<evidence type="ECO:0000313" key="2">
    <source>
        <dbReference type="Proteomes" id="UP000279446"/>
    </source>
</evidence>
<dbReference type="InterPro" id="IPR014729">
    <property type="entry name" value="Rossmann-like_a/b/a_fold"/>
</dbReference>
<sequence>MINVTVSPAEKTKLELAKVSLQNTDTQEVSNLDLDFKTLFQRCGIPNDTVLDFLFMATVFYATDKFVGRKSVEDKWTRNIKIKIPVYELLKWQTVKGNLDKCMSFLTGDIWDIEFYQNTSSLHRPNERRRSPRRVLSRVQADLVCLFSGGLDSLVGAVDWLESNPQGDILLVGHYDGQVSGPKTDQSNLFQHLQQHYASRIDSLQVRAGQSPSGKETTFRSRSILFLAIGIYAAASIGEDVPLLIPENGTIALNIPLTPSRRGSCSTRTAHPSYLRMLSHILQGVGITNPILNPLGMKTKGEAISQCRNQQVLQNAIPDSVSCGKSGHKSSWIRRDAKGCGRCVPCIFRRASLHVIDADNENYGIDICSDEIDLSSNKVSISDFRAVLAFLGHNYNVEEIKRLLLSSGVSIEEIDEYSNLVIRAMAEVKELVSDKGTTGINQLIGLT</sequence>
<gene>
    <name evidence="1" type="ORF">EJP82_18785</name>
</gene>
<organism evidence="1 2">
    <name type="scientific">Paenibacillus anaericanus</name>
    <dbReference type="NCBI Taxonomy" id="170367"/>
    <lineage>
        <taxon>Bacteria</taxon>
        <taxon>Bacillati</taxon>
        <taxon>Bacillota</taxon>
        <taxon>Bacilli</taxon>
        <taxon>Bacillales</taxon>
        <taxon>Paenibacillaceae</taxon>
        <taxon>Paenibacillus</taxon>
    </lineage>
</organism>
<reference evidence="1 2" key="1">
    <citation type="submission" date="2018-12" db="EMBL/GenBank/DDBJ databases">
        <authorList>
            <person name="Sun L."/>
            <person name="Chen Z."/>
        </authorList>
    </citation>
    <scope>NUCLEOTIDE SEQUENCE [LARGE SCALE GENOMIC DNA]</scope>
    <source>
        <strain evidence="1 2">DSM 15890</strain>
    </source>
</reference>
<dbReference type="SUPFAM" id="SSF52402">
    <property type="entry name" value="Adenine nucleotide alpha hydrolases-like"/>
    <property type="match status" value="1"/>
</dbReference>
<comment type="caution">
    <text evidence="1">The sequence shown here is derived from an EMBL/GenBank/DDBJ whole genome shotgun (WGS) entry which is preliminary data.</text>
</comment>
<proteinExistence type="predicted"/>
<dbReference type="EMBL" id="RZNY01000016">
    <property type="protein sequence ID" value="RUT43980.1"/>
    <property type="molecule type" value="Genomic_DNA"/>
</dbReference>
<dbReference type="NCBIfam" id="NF041925">
    <property type="entry name" value="QatC"/>
    <property type="match status" value="1"/>
</dbReference>
<protein>
    <recommendedName>
        <fullName evidence="3">ATPase</fullName>
    </recommendedName>
</protein>
<accession>A0A433Y5Q6</accession>
<dbReference type="RefSeq" id="WP_127193602.1">
    <property type="nucleotide sequence ID" value="NZ_RZNY01000016.1"/>
</dbReference>
<keyword evidence="2" id="KW-1185">Reference proteome</keyword>
<evidence type="ECO:0000313" key="1">
    <source>
        <dbReference type="EMBL" id="RUT43980.1"/>
    </source>
</evidence>
<dbReference type="Proteomes" id="UP000279446">
    <property type="component" value="Unassembled WGS sequence"/>
</dbReference>
<dbReference type="AlphaFoldDB" id="A0A433Y5Q6"/>
<name>A0A433Y5Q6_9BACL</name>
<evidence type="ECO:0008006" key="3">
    <source>
        <dbReference type="Google" id="ProtNLM"/>
    </source>
</evidence>
<dbReference type="InterPro" id="IPR049676">
    <property type="entry name" value="QatC"/>
</dbReference>
<dbReference type="Gene3D" id="3.40.50.620">
    <property type="entry name" value="HUPs"/>
    <property type="match status" value="1"/>
</dbReference>
<dbReference type="OrthoDB" id="9789567at2"/>